<evidence type="ECO:0000256" key="4">
    <source>
        <dbReference type="ARBA" id="ARBA00023136"/>
    </source>
</evidence>
<evidence type="ECO:0000256" key="1">
    <source>
        <dbReference type="ARBA" id="ARBA00004442"/>
    </source>
</evidence>
<evidence type="ECO:0000256" key="5">
    <source>
        <dbReference type="ARBA" id="ARBA00023237"/>
    </source>
</evidence>
<evidence type="ECO:0000256" key="3">
    <source>
        <dbReference type="ARBA" id="ARBA00022729"/>
    </source>
</evidence>
<dbReference type="InterPro" id="IPR033985">
    <property type="entry name" value="SusD-like_N"/>
</dbReference>
<dbReference type="Gene3D" id="1.25.40.390">
    <property type="match status" value="1"/>
</dbReference>
<organism evidence="8 9">
    <name type="scientific">Arachidicoccus rhizosphaerae</name>
    <dbReference type="NCBI Taxonomy" id="551991"/>
    <lineage>
        <taxon>Bacteria</taxon>
        <taxon>Pseudomonadati</taxon>
        <taxon>Bacteroidota</taxon>
        <taxon>Chitinophagia</taxon>
        <taxon>Chitinophagales</taxon>
        <taxon>Chitinophagaceae</taxon>
        <taxon>Arachidicoccus</taxon>
    </lineage>
</organism>
<dbReference type="RefSeq" id="WP_091398074.1">
    <property type="nucleotide sequence ID" value="NZ_FNQY01000011.1"/>
</dbReference>
<feature type="domain" description="RagB/SusD" evidence="6">
    <location>
        <begin position="305"/>
        <end position="529"/>
    </location>
</feature>
<evidence type="ECO:0000259" key="6">
    <source>
        <dbReference type="Pfam" id="PF07980"/>
    </source>
</evidence>
<feature type="domain" description="SusD-like N-terminal" evidence="7">
    <location>
        <begin position="113"/>
        <end position="243"/>
    </location>
</feature>
<dbReference type="GO" id="GO:0009279">
    <property type="term" value="C:cell outer membrane"/>
    <property type="evidence" value="ECO:0007669"/>
    <property type="project" value="UniProtKB-SubCell"/>
</dbReference>
<keyword evidence="5" id="KW-0998">Cell outer membrane</keyword>
<evidence type="ECO:0000259" key="7">
    <source>
        <dbReference type="Pfam" id="PF14322"/>
    </source>
</evidence>
<dbReference type="InterPro" id="IPR011990">
    <property type="entry name" value="TPR-like_helical_dom_sf"/>
</dbReference>
<proteinExistence type="inferred from homology"/>
<dbReference type="CDD" id="cd08977">
    <property type="entry name" value="SusD"/>
    <property type="match status" value="1"/>
</dbReference>
<evidence type="ECO:0000313" key="8">
    <source>
        <dbReference type="EMBL" id="SEA24833.1"/>
    </source>
</evidence>
<evidence type="ECO:0000256" key="2">
    <source>
        <dbReference type="ARBA" id="ARBA00006275"/>
    </source>
</evidence>
<gene>
    <name evidence="8" type="ORF">SAMN05192529_111120</name>
</gene>
<dbReference type="OrthoDB" id="9783641at2"/>
<dbReference type="InterPro" id="IPR012944">
    <property type="entry name" value="SusD_RagB_dom"/>
</dbReference>
<keyword evidence="3" id="KW-0732">Signal</keyword>
<keyword evidence="9" id="KW-1185">Reference proteome</keyword>
<dbReference type="Pfam" id="PF07980">
    <property type="entry name" value="SusD_RagB"/>
    <property type="match status" value="1"/>
</dbReference>
<sequence>MKHYFQKIHIIWAVVLGMTLFSCSKKLDRTPINTTSDADVYSTIGGTKEALAKVYGAFALTGSTGSGSSDLAGIDAGTSDFLRLYWNAQELPTDEALCAWGDPGIPDLNEISWTSSNTLLNGLYNRCIYQITVANAFLRATATTPSTFSEADQEDLKHFRAESRFIRAYQYWVLMDLFGNPPFTDENSTIGKVAPQQIKRADLFNYVESELKAIEPDLVAPGQNEYGRADQAADWALLARLYLNAEVYTGTDHYTDAITYSEKVINSGYSLDKNYNYLFLADNNLNNPETILSINYDGNKTQNYGGTTFLVNACIDGSTGAGPTSYGVPSGGWGGIRARSPFPKLFGDDYTTSKDKRAALLLGTDYDITNTTTFAQGIKVIKFRNTNSDGTLPANAGTYVSTDFPLFRLAEQYLIYAEAVLRGGTGGDKTTAISYINLLRERAYGDASGDVTNIDLNFILDERARELYYEAFRRTDLIRFGKFTGSSYVWPWKGGLKDGTSVADKYNLFPIPASDLSANPENLTQNPGYGS</sequence>
<dbReference type="Gene3D" id="1.25.40.10">
    <property type="entry name" value="Tetratricopeptide repeat domain"/>
    <property type="match status" value="1"/>
</dbReference>
<evidence type="ECO:0000313" key="9">
    <source>
        <dbReference type="Proteomes" id="UP000199041"/>
    </source>
</evidence>
<dbReference type="STRING" id="551991.SAMN05192529_111120"/>
<dbReference type="PROSITE" id="PS51257">
    <property type="entry name" value="PROKAR_LIPOPROTEIN"/>
    <property type="match status" value="1"/>
</dbReference>
<dbReference type="Gene3D" id="1.10.3780.10">
    <property type="entry name" value="SusD-like"/>
    <property type="match status" value="1"/>
</dbReference>
<protein>
    <submittedName>
        <fullName evidence="8">Starch-binding associating with outer membrane</fullName>
    </submittedName>
</protein>
<dbReference type="EMBL" id="FNQY01000011">
    <property type="protein sequence ID" value="SEA24833.1"/>
    <property type="molecule type" value="Genomic_DNA"/>
</dbReference>
<accession>A0A1H3ZM63</accession>
<keyword evidence="4" id="KW-0472">Membrane</keyword>
<dbReference type="Pfam" id="PF14322">
    <property type="entry name" value="SusD-like_3"/>
    <property type="match status" value="1"/>
</dbReference>
<dbReference type="SUPFAM" id="SSF48452">
    <property type="entry name" value="TPR-like"/>
    <property type="match status" value="1"/>
</dbReference>
<name>A0A1H3ZM63_9BACT</name>
<comment type="similarity">
    <text evidence="2">Belongs to the SusD family.</text>
</comment>
<dbReference type="AlphaFoldDB" id="A0A1H3ZM63"/>
<comment type="subcellular location">
    <subcellularLocation>
        <location evidence="1">Cell outer membrane</location>
    </subcellularLocation>
</comment>
<reference evidence="8 9" key="1">
    <citation type="submission" date="2016-10" db="EMBL/GenBank/DDBJ databases">
        <authorList>
            <person name="de Groot N.N."/>
        </authorList>
    </citation>
    <scope>NUCLEOTIDE SEQUENCE [LARGE SCALE GENOMIC DNA]</scope>
    <source>
        <strain evidence="8 9">Vu-144</strain>
    </source>
</reference>
<dbReference type="Proteomes" id="UP000199041">
    <property type="component" value="Unassembled WGS sequence"/>
</dbReference>